<evidence type="ECO:0000256" key="4">
    <source>
        <dbReference type="ARBA" id="ARBA00022475"/>
    </source>
</evidence>
<dbReference type="InterPro" id="IPR005467">
    <property type="entry name" value="His_kinase_dom"/>
</dbReference>
<evidence type="ECO:0000259" key="15">
    <source>
        <dbReference type="PROSITE" id="PS50109"/>
    </source>
</evidence>
<evidence type="ECO:0000256" key="9">
    <source>
        <dbReference type="ARBA" id="ARBA00022777"/>
    </source>
</evidence>
<dbReference type="Pfam" id="PF00672">
    <property type="entry name" value="HAMP"/>
    <property type="match status" value="1"/>
</dbReference>
<organism evidence="17 18">
    <name type="scientific">Paenibacillus lactis</name>
    <dbReference type="NCBI Taxonomy" id="228574"/>
    <lineage>
        <taxon>Bacteria</taxon>
        <taxon>Bacillati</taxon>
        <taxon>Bacillota</taxon>
        <taxon>Bacilli</taxon>
        <taxon>Bacillales</taxon>
        <taxon>Paenibacillaceae</taxon>
        <taxon>Paenibacillus</taxon>
    </lineage>
</organism>
<dbReference type="Pfam" id="PF00512">
    <property type="entry name" value="HisKA"/>
    <property type="match status" value="1"/>
</dbReference>
<keyword evidence="10" id="KW-0067">ATP-binding</keyword>
<keyword evidence="4" id="KW-1003">Cell membrane</keyword>
<keyword evidence="11 14" id="KW-1133">Transmembrane helix</keyword>
<keyword evidence="13 14" id="KW-0472">Membrane</keyword>
<dbReference type="RefSeq" id="WP_210094026.1">
    <property type="nucleotide sequence ID" value="NZ_CP139098.1"/>
</dbReference>
<dbReference type="GeneID" id="95402257"/>
<dbReference type="InterPro" id="IPR004358">
    <property type="entry name" value="Sig_transdc_His_kin-like_C"/>
</dbReference>
<evidence type="ECO:0000256" key="2">
    <source>
        <dbReference type="ARBA" id="ARBA00004651"/>
    </source>
</evidence>
<name>A0ABS4F4E2_9BACL</name>
<keyword evidence="5" id="KW-0597">Phosphoprotein</keyword>
<dbReference type="InterPro" id="IPR036097">
    <property type="entry name" value="HisK_dim/P_sf"/>
</dbReference>
<dbReference type="Gene3D" id="1.10.287.130">
    <property type="match status" value="1"/>
</dbReference>
<dbReference type="PANTHER" id="PTHR45436:SF5">
    <property type="entry name" value="SENSOR HISTIDINE KINASE TRCS"/>
    <property type="match status" value="1"/>
</dbReference>
<evidence type="ECO:0000259" key="16">
    <source>
        <dbReference type="PROSITE" id="PS50885"/>
    </source>
</evidence>
<gene>
    <name evidence="17" type="ORF">J2Z18_000198</name>
</gene>
<proteinExistence type="predicted"/>
<evidence type="ECO:0000256" key="6">
    <source>
        <dbReference type="ARBA" id="ARBA00022679"/>
    </source>
</evidence>
<dbReference type="EC" id="2.7.13.3" evidence="3"/>
<dbReference type="PROSITE" id="PS50885">
    <property type="entry name" value="HAMP"/>
    <property type="match status" value="1"/>
</dbReference>
<comment type="caution">
    <text evidence="17">The sequence shown here is derived from an EMBL/GenBank/DDBJ whole genome shotgun (WGS) entry which is preliminary data.</text>
</comment>
<evidence type="ECO:0000256" key="1">
    <source>
        <dbReference type="ARBA" id="ARBA00000085"/>
    </source>
</evidence>
<dbReference type="Pfam" id="PF02518">
    <property type="entry name" value="HATPase_c"/>
    <property type="match status" value="1"/>
</dbReference>
<evidence type="ECO:0000256" key="5">
    <source>
        <dbReference type="ARBA" id="ARBA00022553"/>
    </source>
</evidence>
<comment type="catalytic activity">
    <reaction evidence="1">
        <text>ATP + protein L-histidine = ADP + protein N-phospho-L-histidine.</text>
        <dbReference type="EC" id="2.7.13.3"/>
    </reaction>
</comment>
<dbReference type="InterPro" id="IPR050428">
    <property type="entry name" value="TCS_sensor_his_kinase"/>
</dbReference>
<dbReference type="SUPFAM" id="SSF55874">
    <property type="entry name" value="ATPase domain of HSP90 chaperone/DNA topoisomerase II/histidine kinase"/>
    <property type="match status" value="1"/>
</dbReference>
<keyword evidence="7 14" id="KW-0812">Transmembrane</keyword>
<reference evidence="17 18" key="1">
    <citation type="submission" date="2021-03" db="EMBL/GenBank/DDBJ databases">
        <title>Genomic Encyclopedia of Type Strains, Phase IV (KMG-IV): sequencing the most valuable type-strain genomes for metagenomic binning, comparative biology and taxonomic classification.</title>
        <authorList>
            <person name="Goeker M."/>
        </authorList>
    </citation>
    <scope>NUCLEOTIDE SEQUENCE [LARGE SCALE GENOMIC DNA]</scope>
    <source>
        <strain evidence="17 18">DSM 15596</strain>
    </source>
</reference>
<evidence type="ECO:0000256" key="13">
    <source>
        <dbReference type="ARBA" id="ARBA00023136"/>
    </source>
</evidence>
<feature type="domain" description="HAMP" evidence="16">
    <location>
        <begin position="177"/>
        <end position="231"/>
    </location>
</feature>
<dbReference type="GO" id="GO:0016301">
    <property type="term" value="F:kinase activity"/>
    <property type="evidence" value="ECO:0007669"/>
    <property type="project" value="UniProtKB-KW"/>
</dbReference>
<dbReference type="Gene3D" id="6.10.340.10">
    <property type="match status" value="1"/>
</dbReference>
<dbReference type="SUPFAM" id="SSF47384">
    <property type="entry name" value="Homodimeric domain of signal transducing histidine kinase"/>
    <property type="match status" value="1"/>
</dbReference>
<evidence type="ECO:0000313" key="18">
    <source>
        <dbReference type="Proteomes" id="UP000706926"/>
    </source>
</evidence>
<dbReference type="InterPro" id="IPR003661">
    <property type="entry name" value="HisK_dim/P_dom"/>
</dbReference>
<keyword evidence="9 17" id="KW-0418">Kinase</keyword>
<dbReference type="SMART" id="SM00388">
    <property type="entry name" value="HisKA"/>
    <property type="match status" value="1"/>
</dbReference>
<evidence type="ECO:0000256" key="10">
    <source>
        <dbReference type="ARBA" id="ARBA00022840"/>
    </source>
</evidence>
<protein>
    <recommendedName>
        <fullName evidence="3">histidine kinase</fullName>
        <ecNumber evidence="3">2.7.13.3</ecNumber>
    </recommendedName>
</protein>
<evidence type="ECO:0000256" key="12">
    <source>
        <dbReference type="ARBA" id="ARBA00023012"/>
    </source>
</evidence>
<keyword evidence="8" id="KW-0547">Nucleotide-binding</keyword>
<evidence type="ECO:0000256" key="8">
    <source>
        <dbReference type="ARBA" id="ARBA00022741"/>
    </source>
</evidence>
<feature type="transmembrane region" description="Helical" evidence="14">
    <location>
        <begin position="7"/>
        <end position="30"/>
    </location>
</feature>
<dbReference type="PANTHER" id="PTHR45436">
    <property type="entry name" value="SENSOR HISTIDINE KINASE YKOH"/>
    <property type="match status" value="1"/>
</dbReference>
<dbReference type="InterPro" id="IPR003660">
    <property type="entry name" value="HAMP_dom"/>
</dbReference>
<dbReference type="CDD" id="cd00082">
    <property type="entry name" value="HisKA"/>
    <property type="match status" value="1"/>
</dbReference>
<dbReference type="EMBL" id="JAGGKI010000001">
    <property type="protein sequence ID" value="MBP1891129.1"/>
    <property type="molecule type" value="Genomic_DNA"/>
</dbReference>
<keyword evidence="12" id="KW-0902">Two-component regulatory system</keyword>
<dbReference type="InterPro" id="IPR036890">
    <property type="entry name" value="HATPase_C_sf"/>
</dbReference>
<dbReference type="Proteomes" id="UP000706926">
    <property type="component" value="Unassembled WGS sequence"/>
</dbReference>
<feature type="domain" description="Histidine kinase" evidence="15">
    <location>
        <begin position="239"/>
        <end position="450"/>
    </location>
</feature>
<sequence length="455" mass="50529">MKLSSRIHLYSSVLMAVILIVMNILVYFVFSRMTVDSQLKQTKAEAVQIAGNMVEAAKSVPLADLQRSYVPAGAGIKVVMPDNSSPQRLTTAPGVELDGLDEPYDTREQVRLITIQGETYAFASIPVIWPDGSVNNIQLARTLAPTMDILKALRVVLVAVTAIGLIPIVVSTRVLGRLIMQPITALTRTMKDIRESGRFRRIELKEQPKNELTEMGAAFNDMITLLESNHEKQEQFVSNASHELKTPLTIIESYASLLKRRGLERPELFQESVEAIHSEAIRMKEMTEQLLLLARNQDSWKIEMESVELSELANGSARAIRDAYSRKVDVRAEGEVHAWTDSRRLKQLLFILLDNARKYSDESIVIEVGRKPPGVYIRVIDRGIGISKEDLEHVFDRFYRVDEARGRKTGGAGLGLSLAKEIAEAVGAELELESLPGVGTTATIRLQPSGTRGQG</sequence>
<evidence type="ECO:0000256" key="14">
    <source>
        <dbReference type="SAM" id="Phobius"/>
    </source>
</evidence>
<comment type="subcellular location">
    <subcellularLocation>
        <location evidence="2">Cell membrane</location>
        <topology evidence="2">Multi-pass membrane protein</topology>
    </subcellularLocation>
</comment>
<evidence type="ECO:0000256" key="3">
    <source>
        <dbReference type="ARBA" id="ARBA00012438"/>
    </source>
</evidence>
<accession>A0ABS4F4E2</accession>
<dbReference type="CDD" id="cd06225">
    <property type="entry name" value="HAMP"/>
    <property type="match status" value="1"/>
</dbReference>
<evidence type="ECO:0000313" key="17">
    <source>
        <dbReference type="EMBL" id="MBP1891129.1"/>
    </source>
</evidence>
<dbReference type="PRINTS" id="PR00344">
    <property type="entry name" value="BCTRLSENSOR"/>
</dbReference>
<evidence type="ECO:0000256" key="7">
    <source>
        <dbReference type="ARBA" id="ARBA00022692"/>
    </source>
</evidence>
<dbReference type="SMART" id="SM00387">
    <property type="entry name" value="HATPase_c"/>
    <property type="match status" value="1"/>
</dbReference>
<keyword evidence="6" id="KW-0808">Transferase</keyword>
<dbReference type="InterPro" id="IPR003594">
    <property type="entry name" value="HATPase_dom"/>
</dbReference>
<keyword evidence="18" id="KW-1185">Reference proteome</keyword>
<dbReference type="PROSITE" id="PS50109">
    <property type="entry name" value="HIS_KIN"/>
    <property type="match status" value="1"/>
</dbReference>
<dbReference type="Gene3D" id="3.30.565.10">
    <property type="entry name" value="Histidine kinase-like ATPase, C-terminal domain"/>
    <property type="match status" value="1"/>
</dbReference>
<dbReference type="SMART" id="SM00304">
    <property type="entry name" value="HAMP"/>
    <property type="match status" value="1"/>
</dbReference>
<evidence type="ECO:0000256" key="11">
    <source>
        <dbReference type="ARBA" id="ARBA00022989"/>
    </source>
</evidence>